<feature type="compositionally biased region" description="Polar residues" evidence="1">
    <location>
        <begin position="11"/>
        <end position="36"/>
    </location>
</feature>
<dbReference type="RefSeq" id="WP_188559673.1">
    <property type="nucleotide sequence ID" value="NZ_BMGS01000015.1"/>
</dbReference>
<accession>A0ABQ1X524</accession>
<evidence type="ECO:0000313" key="2">
    <source>
        <dbReference type="EMBL" id="GGG60367.1"/>
    </source>
</evidence>
<feature type="region of interest" description="Disordered" evidence="1">
    <location>
        <begin position="1"/>
        <end position="53"/>
    </location>
</feature>
<reference evidence="3" key="1">
    <citation type="journal article" date="2019" name="Int. J. Syst. Evol. Microbiol.">
        <title>The Global Catalogue of Microorganisms (GCM) 10K type strain sequencing project: providing services to taxonomists for standard genome sequencing and annotation.</title>
        <authorList>
            <consortium name="The Broad Institute Genomics Platform"/>
            <consortium name="The Broad Institute Genome Sequencing Center for Infectious Disease"/>
            <person name="Wu L."/>
            <person name="Ma J."/>
        </authorList>
    </citation>
    <scope>NUCLEOTIDE SEQUENCE [LARGE SCALE GENOMIC DNA]</scope>
    <source>
        <strain evidence="3">CGMCC 1.12990</strain>
    </source>
</reference>
<gene>
    <name evidence="2" type="ORF">GCM10011378_40430</name>
</gene>
<comment type="caution">
    <text evidence="2">The sequence shown here is derived from an EMBL/GenBank/DDBJ whole genome shotgun (WGS) entry which is preliminary data.</text>
</comment>
<name>A0ABQ1X524_9BACT</name>
<evidence type="ECO:0000256" key="1">
    <source>
        <dbReference type="SAM" id="MobiDB-lite"/>
    </source>
</evidence>
<sequence length="117" mass="12419">MSIPTEMASAPASSETQEQPTTAIQPNFSAADSQPNARAVVKKGKKSAGTSKPALGKLRFGLSIPTERAVRLACIMLEEIPNAPSTPQQLIEEATIAFLKKLRASKGLEFPKGLLSE</sequence>
<keyword evidence="3" id="KW-1185">Reference proteome</keyword>
<dbReference type="Proteomes" id="UP000601361">
    <property type="component" value="Unassembled WGS sequence"/>
</dbReference>
<dbReference type="EMBL" id="BMGS01000015">
    <property type="protein sequence ID" value="GGG60367.1"/>
    <property type="molecule type" value="Genomic_DNA"/>
</dbReference>
<protein>
    <submittedName>
        <fullName evidence="2">Uncharacterized protein</fullName>
    </submittedName>
</protein>
<proteinExistence type="predicted"/>
<organism evidence="2 3">
    <name type="scientific">Hymenobacter glacieicola</name>
    <dbReference type="NCBI Taxonomy" id="1562124"/>
    <lineage>
        <taxon>Bacteria</taxon>
        <taxon>Pseudomonadati</taxon>
        <taxon>Bacteroidota</taxon>
        <taxon>Cytophagia</taxon>
        <taxon>Cytophagales</taxon>
        <taxon>Hymenobacteraceae</taxon>
        <taxon>Hymenobacter</taxon>
    </lineage>
</organism>
<evidence type="ECO:0000313" key="3">
    <source>
        <dbReference type="Proteomes" id="UP000601361"/>
    </source>
</evidence>